<keyword evidence="2" id="KW-0732">Signal</keyword>
<accession>A0A858R5P6</accession>
<name>A0A858R5P6_9PROT</name>
<evidence type="ECO:0000313" key="3">
    <source>
        <dbReference type="EMBL" id="QJE72396.1"/>
    </source>
</evidence>
<evidence type="ECO:0000256" key="2">
    <source>
        <dbReference type="SAM" id="SignalP"/>
    </source>
</evidence>
<evidence type="ECO:0000256" key="1">
    <source>
        <dbReference type="SAM" id="MobiDB-lite"/>
    </source>
</evidence>
<feature type="compositionally biased region" description="Basic and acidic residues" evidence="1">
    <location>
        <begin position="36"/>
        <end position="54"/>
    </location>
</feature>
<keyword evidence="4" id="KW-1185">Reference proteome</keyword>
<gene>
    <name evidence="3" type="ORF">HHL28_04165</name>
</gene>
<dbReference type="Proteomes" id="UP000501891">
    <property type="component" value="Chromosome"/>
</dbReference>
<evidence type="ECO:0008006" key="5">
    <source>
        <dbReference type="Google" id="ProtNLM"/>
    </source>
</evidence>
<dbReference type="InterPro" id="IPR011990">
    <property type="entry name" value="TPR-like_helical_dom_sf"/>
</dbReference>
<dbReference type="SUPFAM" id="SSF48452">
    <property type="entry name" value="TPR-like"/>
    <property type="match status" value="2"/>
</dbReference>
<feature type="region of interest" description="Disordered" evidence="1">
    <location>
        <begin position="35"/>
        <end position="58"/>
    </location>
</feature>
<dbReference type="EMBL" id="CP051775">
    <property type="protein sequence ID" value="QJE72396.1"/>
    <property type="molecule type" value="Genomic_DNA"/>
</dbReference>
<reference evidence="3" key="1">
    <citation type="submission" date="2020-04" db="EMBL/GenBank/DDBJ databases">
        <title>A desert anoxygenic phototrophic bacterium fixes CO2 using RubisCO under aerobic conditions.</title>
        <authorList>
            <person name="Tang K."/>
        </authorList>
    </citation>
    <scope>NUCLEOTIDE SEQUENCE [LARGE SCALE GENOMIC DNA]</scope>
    <source>
        <strain evidence="3">MIMtkB3</strain>
    </source>
</reference>
<feature type="chain" id="PRO_5032297949" description="Tetratricopeptide repeat-like domain-containing protein" evidence="2">
    <location>
        <begin position="32"/>
        <end position="434"/>
    </location>
</feature>
<dbReference type="AlphaFoldDB" id="A0A858R5P6"/>
<feature type="signal peptide" evidence="2">
    <location>
        <begin position="1"/>
        <end position="31"/>
    </location>
</feature>
<protein>
    <recommendedName>
        <fullName evidence="5">Tetratricopeptide repeat-like domain-containing protein</fullName>
    </recommendedName>
</protein>
<organism evidence="3 4">
    <name type="scientific">Aerophototrophica crusticola</name>
    <dbReference type="NCBI Taxonomy" id="1709002"/>
    <lineage>
        <taxon>Bacteria</taxon>
        <taxon>Pseudomonadati</taxon>
        <taxon>Pseudomonadota</taxon>
        <taxon>Alphaproteobacteria</taxon>
        <taxon>Rhodospirillales</taxon>
        <taxon>Rhodospirillaceae</taxon>
        <taxon>Aerophototrophica</taxon>
    </lineage>
</organism>
<dbReference type="Gene3D" id="1.25.40.10">
    <property type="entry name" value="Tetratricopeptide repeat domain"/>
    <property type="match status" value="1"/>
</dbReference>
<sequence>MNRTRLFTAALLGSALSVGIMATLVPSDAFAQRAGAQKEEKKAEDPGKAPEGDAARPAVGTPLNAAQELIKQKKYKEALAKVKEADAVPNKNAYEDFLIDQIRFIASLYGGDLGVAENTFNNLEKTGRLSQQQQVQFLQALAGSYYNNKNYEKSLALIDRYFKAGGNDAQMREVQQAAKMQSGDVTGAAKQAAADVAAAEKAGKAPEEKDLRLMAHAANLSKDEAGYVLAVEKLLKYYPKKDYFQDLLIRAQKKPTFRRDRLSVDVYRLMNATGLLEKPEDYMEFAQLALQAGAPGEAQQVVEKGYQLGKLGQGADADRHKRLRDLIARSVAEDKKVLDSTAVEAANRNDGGPLVRVAEAYAGYGQYDKAIANMEKGLAKGGLKNPEDARLRLGTYYLMAGNKAKAEQTFKAVKGTDGTADLAKLWVLSGGKAV</sequence>
<proteinExistence type="predicted"/>
<evidence type="ECO:0000313" key="4">
    <source>
        <dbReference type="Proteomes" id="UP000501891"/>
    </source>
</evidence>
<dbReference type="KEGG" id="acru:HHL28_04165"/>